<keyword evidence="9" id="KW-1185">Reference proteome</keyword>
<comment type="similarity">
    <text evidence="5">Belongs to the Omp25/RopB family.</text>
</comment>
<reference evidence="8 9" key="1">
    <citation type="submission" date="2018-04" db="EMBL/GenBank/DDBJ databases">
        <title>Genomic Encyclopedia of Archaeal and Bacterial Type Strains, Phase II (KMG-II): from individual species to whole genera.</title>
        <authorList>
            <person name="Goeker M."/>
        </authorList>
    </citation>
    <scope>NUCLEOTIDE SEQUENCE [LARGE SCALE GENOMIC DNA]</scope>
    <source>
        <strain evidence="8 9">DSM 25521</strain>
    </source>
</reference>
<dbReference type="InterPro" id="IPR011250">
    <property type="entry name" value="OMP/PagP_B-barrel"/>
</dbReference>
<feature type="signal peptide" evidence="6">
    <location>
        <begin position="1"/>
        <end position="20"/>
    </location>
</feature>
<evidence type="ECO:0000256" key="2">
    <source>
        <dbReference type="ARBA" id="ARBA00022729"/>
    </source>
</evidence>
<evidence type="ECO:0000256" key="1">
    <source>
        <dbReference type="ARBA" id="ARBA00004442"/>
    </source>
</evidence>
<dbReference type="GO" id="GO:0009279">
    <property type="term" value="C:cell outer membrane"/>
    <property type="evidence" value="ECO:0007669"/>
    <property type="project" value="UniProtKB-SubCell"/>
</dbReference>
<gene>
    <name evidence="8" type="ORF">C8P69_101314</name>
</gene>
<evidence type="ECO:0000256" key="6">
    <source>
        <dbReference type="SAM" id="SignalP"/>
    </source>
</evidence>
<name>A0A2T4ZI47_9HYPH</name>
<dbReference type="SUPFAM" id="SSF56925">
    <property type="entry name" value="OMPA-like"/>
    <property type="match status" value="1"/>
</dbReference>
<evidence type="ECO:0000256" key="3">
    <source>
        <dbReference type="ARBA" id="ARBA00023136"/>
    </source>
</evidence>
<proteinExistence type="inferred from homology"/>
<organism evidence="8 9">
    <name type="scientific">Phreatobacter oligotrophus</name>
    <dbReference type="NCBI Taxonomy" id="1122261"/>
    <lineage>
        <taxon>Bacteria</taxon>
        <taxon>Pseudomonadati</taxon>
        <taxon>Pseudomonadota</taxon>
        <taxon>Alphaproteobacteria</taxon>
        <taxon>Hyphomicrobiales</taxon>
        <taxon>Phreatobacteraceae</taxon>
        <taxon>Phreatobacter</taxon>
    </lineage>
</organism>
<evidence type="ECO:0000256" key="4">
    <source>
        <dbReference type="ARBA" id="ARBA00023237"/>
    </source>
</evidence>
<dbReference type="Gene3D" id="2.40.160.20">
    <property type="match status" value="1"/>
</dbReference>
<dbReference type="Pfam" id="PF13505">
    <property type="entry name" value="OMP_b-brl"/>
    <property type="match status" value="1"/>
</dbReference>
<dbReference type="InterPro" id="IPR051692">
    <property type="entry name" value="OMP-like"/>
</dbReference>
<evidence type="ECO:0000259" key="7">
    <source>
        <dbReference type="Pfam" id="PF13505"/>
    </source>
</evidence>
<keyword evidence="4" id="KW-0998">Cell outer membrane</keyword>
<sequence>MRFRAGMIVAMVVAASGASAADLGSPRLPVAGAVTAAATTWTGIYGGVHLGYGWGQQRVADDNPALFYTVNPRGVFGGFQIGYNQQISQFVVGIEGDISFGSIAQRRAPGALLDEVSKSTSLFASARLRGGVAFGDALVYATGGLGYARSRDMNYLGGAAFGPGWQNDRLGWVAGAGIEYAVNANLSVKVEYLRYDFGSWRRPQAQFWGIGNDFFRASMDTVKVGLNYRFATGPSAVVARY</sequence>
<keyword evidence="2 6" id="KW-0732">Signal</keyword>
<accession>A0A2T4ZI47</accession>
<dbReference type="EMBL" id="PZZL01000001">
    <property type="protein sequence ID" value="PTM61644.1"/>
    <property type="molecule type" value="Genomic_DNA"/>
</dbReference>
<protein>
    <submittedName>
        <fullName evidence="8">Outer membrane immunogenic protein</fullName>
    </submittedName>
</protein>
<dbReference type="OrthoDB" id="9815357at2"/>
<feature type="chain" id="PRO_5015561338" evidence="6">
    <location>
        <begin position="21"/>
        <end position="241"/>
    </location>
</feature>
<dbReference type="AlphaFoldDB" id="A0A2T4ZI47"/>
<dbReference type="PANTHER" id="PTHR34001:SF3">
    <property type="entry name" value="BLL7405 PROTEIN"/>
    <property type="match status" value="1"/>
</dbReference>
<dbReference type="RefSeq" id="WP_108174101.1">
    <property type="nucleotide sequence ID" value="NZ_PZZL01000001.1"/>
</dbReference>
<dbReference type="PANTHER" id="PTHR34001">
    <property type="entry name" value="BLL7405 PROTEIN"/>
    <property type="match status" value="1"/>
</dbReference>
<comment type="caution">
    <text evidence="8">The sequence shown here is derived from an EMBL/GenBank/DDBJ whole genome shotgun (WGS) entry which is preliminary data.</text>
</comment>
<evidence type="ECO:0000256" key="5">
    <source>
        <dbReference type="ARBA" id="ARBA00038306"/>
    </source>
</evidence>
<feature type="domain" description="Outer membrane protein beta-barrel" evidence="7">
    <location>
        <begin position="30"/>
        <end position="230"/>
    </location>
</feature>
<dbReference type="InterPro" id="IPR027385">
    <property type="entry name" value="Beta-barrel_OMP"/>
</dbReference>
<comment type="subcellular location">
    <subcellularLocation>
        <location evidence="1">Cell outer membrane</location>
    </subcellularLocation>
</comment>
<evidence type="ECO:0000313" key="9">
    <source>
        <dbReference type="Proteomes" id="UP000241808"/>
    </source>
</evidence>
<keyword evidence="3" id="KW-0472">Membrane</keyword>
<dbReference type="Proteomes" id="UP000241808">
    <property type="component" value="Unassembled WGS sequence"/>
</dbReference>
<evidence type="ECO:0000313" key="8">
    <source>
        <dbReference type="EMBL" id="PTM61644.1"/>
    </source>
</evidence>